<dbReference type="InterPro" id="IPR016164">
    <property type="entry name" value="FAD-linked_Oxase-like_C"/>
</dbReference>
<name>A0A381Q0M1_9ZZZZ</name>
<dbReference type="GO" id="GO:0071949">
    <property type="term" value="F:FAD binding"/>
    <property type="evidence" value="ECO:0007669"/>
    <property type="project" value="InterPro"/>
</dbReference>
<feature type="non-terminal residue" evidence="7">
    <location>
        <position position="1"/>
    </location>
</feature>
<organism evidence="7">
    <name type="scientific">marine metagenome</name>
    <dbReference type="NCBI Taxonomy" id="408172"/>
    <lineage>
        <taxon>unclassified sequences</taxon>
        <taxon>metagenomes</taxon>
        <taxon>ecological metagenomes</taxon>
    </lineage>
</organism>
<dbReference type="Gene3D" id="1.10.45.10">
    <property type="entry name" value="Vanillyl-alcohol Oxidase, Chain A, domain 4"/>
    <property type="match status" value="1"/>
</dbReference>
<evidence type="ECO:0000256" key="2">
    <source>
        <dbReference type="ARBA" id="ARBA00008000"/>
    </source>
</evidence>
<keyword evidence="5" id="KW-0560">Oxidoreductase</keyword>
<dbReference type="InterPro" id="IPR036318">
    <property type="entry name" value="FAD-bd_PCMH-like_sf"/>
</dbReference>
<evidence type="ECO:0000313" key="7">
    <source>
        <dbReference type="EMBL" id="SUZ72680.1"/>
    </source>
</evidence>
<gene>
    <name evidence="7" type="ORF">METZ01_LOCUS25534</name>
</gene>
<dbReference type="SUPFAM" id="SSF56176">
    <property type="entry name" value="FAD-binding/transporter-associated domain-like"/>
    <property type="match status" value="1"/>
</dbReference>
<dbReference type="InterPro" id="IPR016166">
    <property type="entry name" value="FAD-bd_PCMH"/>
</dbReference>
<comment type="similarity">
    <text evidence="2">Belongs to the FAD-binding oxidoreductase/transferase type 4 family.</text>
</comment>
<dbReference type="InterPro" id="IPR016171">
    <property type="entry name" value="Vanillyl_alc_oxidase_C-sub2"/>
</dbReference>
<dbReference type="PANTHER" id="PTHR42934:SF1">
    <property type="entry name" value="GLYCOLATE OXIDASE SUBUNIT GLCD"/>
    <property type="match status" value="1"/>
</dbReference>
<accession>A0A381Q0M1</accession>
<dbReference type="PROSITE" id="PS51387">
    <property type="entry name" value="FAD_PCMH"/>
    <property type="match status" value="1"/>
</dbReference>
<dbReference type="Gene3D" id="3.30.465.10">
    <property type="match status" value="1"/>
</dbReference>
<comment type="cofactor">
    <cofactor evidence="1">
        <name>FAD</name>
        <dbReference type="ChEBI" id="CHEBI:57692"/>
    </cofactor>
</comment>
<dbReference type="Pfam" id="PF01565">
    <property type="entry name" value="FAD_binding_4"/>
    <property type="match status" value="1"/>
</dbReference>
<sequence>VLMRLWPRSRADPLVDELVKALDAGRVKAGSAARHLYSSDSSVLQGGRAGVVCFPENTAEVSACIHAARRHGRDFVPRGAGTGLAGGAVPCDDPVVIVTTRMDRILDVDVDRRTAWVEPGVVNLDLSRHLAGTGLHFAPDPSSQQASTIGGNVATNSGGPHCLLYGVTSAHVQAVEVVLSDGEVVVLGEEQGDAAGYDLRGAFIGGEGTLGIATRICVRLTQDPPLVATLLLDFLTIEEAAETVSAIIAAGILPAALELMDQQVVAAVEPFAHAGYPMDAAAVLIVELDGLPAGIDDQVRRIDDLARSHGAREVRRAADADERERIWKGRKSAFGAIANLKPDYYLNDTVIPRSRLAEVLAGIQEAVDRHDLLIMNVFHAGDGNLHPLIVYDARNAEETARVLEVGEEIVRLAIDAGGVLSGEHGIGLEKRRFMGLQFSPEDLEAQGRLRRAFDPDGIANPAKVLPSGASCGHVTSLGRIPEGTWV</sequence>
<dbReference type="Pfam" id="PF02913">
    <property type="entry name" value="FAD-oxidase_C"/>
    <property type="match status" value="1"/>
</dbReference>
<dbReference type="InterPro" id="IPR006094">
    <property type="entry name" value="Oxid_FAD_bind_N"/>
</dbReference>
<dbReference type="EMBL" id="UINC01001154">
    <property type="protein sequence ID" value="SUZ72680.1"/>
    <property type="molecule type" value="Genomic_DNA"/>
</dbReference>
<dbReference type="PANTHER" id="PTHR42934">
    <property type="entry name" value="GLYCOLATE OXIDASE SUBUNIT GLCD"/>
    <property type="match status" value="1"/>
</dbReference>
<evidence type="ECO:0000256" key="4">
    <source>
        <dbReference type="ARBA" id="ARBA00022827"/>
    </source>
</evidence>
<dbReference type="SUPFAM" id="SSF55103">
    <property type="entry name" value="FAD-linked oxidases, C-terminal domain"/>
    <property type="match status" value="1"/>
</dbReference>
<dbReference type="InterPro" id="IPR004113">
    <property type="entry name" value="FAD-bd_oxidored_4_C"/>
</dbReference>
<evidence type="ECO:0000259" key="6">
    <source>
        <dbReference type="PROSITE" id="PS51387"/>
    </source>
</evidence>
<keyword evidence="3" id="KW-0285">Flavoprotein</keyword>
<dbReference type="InterPro" id="IPR016169">
    <property type="entry name" value="FAD-bd_PCMH_sub2"/>
</dbReference>
<protein>
    <recommendedName>
        <fullName evidence="6">FAD-binding PCMH-type domain-containing protein</fullName>
    </recommendedName>
</protein>
<feature type="domain" description="FAD-binding PCMH-type" evidence="6">
    <location>
        <begin position="44"/>
        <end position="223"/>
    </location>
</feature>
<dbReference type="Gene3D" id="3.30.70.2740">
    <property type="match status" value="1"/>
</dbReference>
<dbReference type="AlphaFoldDB" id="A0A381Q0M1"/>
<proteinExistence type="inferred from homology"/>
<evidence type="ECO:0000256" key="3">
    <source>
        <dbReference type="ARBA" id="ARBA00022630"/>
    </source>
</evidence>
<dbReference type="InterPro" id="IPR051914">
    <property type="entry name" value="FAD-linked_OxidoTrans_Type4"/>
</dbReference>
<reference evidence="7" key="1">
    <citation type="submission" date="2018-05" db="EMBL/GenBank/DDBJ databases">
        <authorList>
            <person name="Lanie J.A."/>
            <person name="Ng W.-L."/>
            <person name="Kazmierczak K.M."/>
            <person name="Andrzejewski T.M."/>
            <person name="Davidsen T.M."/>
            <person name="Wayne K.J."/>
            <person name="Tettelin H."/>
            <person name="Glass J.I."/>
            <person name="Rusch D."/>
            <person name="Podicherti R."/>
            <person name="Tsui H.-C.T."/>
            <person name="Winkler M.E."/>
        </authorList>
    </citation>
    <scope>NUCLEOTIDE SEQUENCE</scope>
</reference>
<evidence type="ECO:0000256" key="1">
    <source>
        <dbReference type="ARBA" id="ARBA00001974"/>
    </source>
</evidence>
<dbReference type="GO" id="GO:0016491">
    <property type="term" value="F:oxidoreductase activity"/>
    <property type="evidence" value="ECO:0007669"/>
    <property type="project" value="UniProtKB-KW"/>
</dbReference>
<keyword evidence="4" id="KW-0274">FAD</keyword>
<evidence type="ECO:0000256" key="5">
    <source>
        <dbReference type="ARBA" id="ARBA00023002"/>
    </source>
</evidence>
<dbReference type="FunFam" id="3.30.70.2740:FF:000001">
    <property type="entry name" value="D-lactate dehydrogenase mitochondrial"/>
    <property type="match status" value="1"/>
</dbReference>